<dbReference type="AlphaFoldDB" id="L8GGI4"/>
<evidence type="ECO:0000256" key="3">
    <source>
        <dbReference type="ARBA" id="ARBA00022806"/>
    </source>
</evidence>
<dbReference type="GO" id="GO:0005524">
    <property type="term" value="F:ATP binding"/>
    <property type="evidence" value="ECO:0007669"/>
    <property type="project" value="UniProtKB-KW"/>
</dbReference>
<dbReference type="OrthoDB" id="6432355at2759"/>
<proteinExistence type="predicted"/>
<dbReference type="PROSITE" id="PS51192">
    <property type="entry name" value="HELICASE_ATP_BIND_1"/>
    <property type="match status" value="1"/>
</dbReference>
<dbReference type="CDD" id="cd00268">
    <property type="entry name" value="DEADc"/>
    <property type="match status" value="1"/>
</dbReference>
<dbReference type="InterPro" id="IPR014001">
    <property type="entry name" value="Helicase_ATP-bd"/>
</dbReference>
<evidence type="ECO:0000256" key="4">
    <source>
        <dbReference type="ARBA" id="ARBA00022840"/>
    </source>
</evidence>
<name>L8GGI4_ACACF</name>
<dbReference type="Proteomes" id="UP000011083">
    <property type="component" value="Unassembled WGS sequence"/>
</dbReference>
<reference evidence="6 7" key="1">
    <citation type="journal article" date="2013" name="Genome Biol.">
        <title>Genome of Acanthamoeba castellanii highlights extensive lateral gene transfer and early evolution of tyrosine kinase signaling.</title>
        <authorList>
            <person name="Clarke M."/>
            <person name="Lohan A.J."/>
            <person name="Liu B."/>
            <person name="Lagkouvardos I."/>
            <person name="Roy S."/>
            <person name="Zafar N."/>
            <person name="Bertelli C."/>
            <person name="Schilde C."/>
            <person name="Kianianmomeni A."/>
            <person name="Burglin T.R."/>
            <person name="Frech C."/>
            <person name="Turcotte B."/>
            <person name="Kopec K.O."/>
            <person name="Synnott J.M."/>
            <person name="Choo C."/>
            <person name="Paponov I."/>
            <person name="Finkler A."/>
            <person name="Soon Heng Tan C."/>
            <person name="Hutchins A.P."/>
            <person name="Weinmeier T."/>
            <person name="Rattei T."/>
            <person name="Chu J.S."/>
            <person name="Gimenez G."/>
            <person name="Irimia M."/>
            <person name="Rigden D.J."/>
            <person name="Fitzpatrick D.A."/>
            <person name="Lorenzo-Morales J."/>
            <person name="Bateman A."/>
            <person name="Chiu C.H."/>
            <person name="Tang P."/>
            <person name="Hegemann P."/>
            <person name="Fromm H."/>
            <person name="Raoult D."/>
            <person name="Greub G."/>
            <person name="Miranda-Saavedra D."/>
            <person name="Chen N."/>
            <person name="Nash P."/>
            <person name="Ginger M.L."/>
            <person name="Horn M."/>
            <person name="Schaap P."/>
            <person name="Caler L."/>
            <person name="Loftus B."/>
        </authorList>
    </citation>
    <scope>NUCLEOTIDE SEQUENCE [LARGE SCALE GENOMIC DNA]</scope>
    <source>
        <strain evidence="6 7">Neff</strain>
    </source>
</reference>
<evidence type="ECO:0000313" key="6">
    <source>
        <dbReference type="EMBL" id="ELR11311.1"/>
    </source>
</evidence>
<dbReference type="EMBL" id="KB008154">
    <property type="protein sequence ID" value="ELR11311.1"/>
    <property type="molecule type" value="Genomic_DNA"/>
</dbReference>
<dbReference type="OMA" id="DARECDA"/>
<dbReference type="InterPro" id="IPR044742">
    <property type="entry name" value="DEAD/DEAH_RhlB"/>
</dbReference>
<evidence type="ECO:0000256" key="1">
    <source>
        <dbReference type="ARBA" id="ARBA00022741"/>
    </source>
</evidence>
<dbReference type="VEuPathDB" id="AmoebaDB:ACA1_189870"/>
<organism evidence="6 7">
    <name type="scientific">Acanthamoeba castellanii (strain ATCC 30010 / Neff)</name>
    <dbReference type="NCBI Taxonomy" id="1257118"/>
    <lineage>
        <taxon>Eukaryota</taxon>
        <taxon>Amoebozoa</taxon>
        <taxon>Discosea</taxon>
        <taxon>Longamoebia</taxon>
        <taxon>Centramoebida</taxon>
        <taxon>Acanthamoebidae</taxon>
        <taxon>Acanthamoeba</taxon>
    </lineage>
</organism>
<dbReference type="GO" id="GO:0016787">
    <property type="term" value="F:hydrolase activity"/>
    <property type="evidence" value="ECO:0007669"/>
    <property type="project" value="UniProtKB-KW"/>
</dbReference>
<dbReference type="KEGG" id="acan:ACA1_189870"/>
<dbReference type="PANTHER" id="PTHR47959">
    <property type="entry name" value="ATP-DEPENDENT RNA HELICASE RHLE-RELATED"/>
    <property type="match status" value="1"/>
</dbReference>
<dbReference type="PANTHER" id="PTHR47959:SF1">
    <property type="entry name" value="ATP-DEPENDENT RNA HELICASE DBPA"/>
    <property type="match status" value="1"/>
</dbReference>
<keyword evidence="4" id="KW-0067">ATP-binding</keyword>
<accession>L8GGI4</accession>
<keyword evidence="2" id="KW-0378">Hydrolase</keyword>
<dbReference type="SUPFAM" id="SSF52540">
    <property type="entry name" value="P-loop containing nucleoside triphosphate hydrolases"/>
    <property type="match status" value="1"/>
</dbReference>
<keyword evidence="3 6" id="KW-0347">Helicase</keyword>
<dbReference type="GO" id="GO:0005829">
    <property type="term" value="C:cytosol"/>
    <property type="evidence" value="ECO:0007669"/>
    <property type="project" value="TreeGrafter"/>
</dbReference>
<protein>
    <submittedName>
        <fullName evidence="6">DEAD/DEAH box helicase domain containing protein</fullName>
    </submittedName>
</protein>
<evidence type="ECO:0000259" key="5">
    <source>
        <dbReference type="PROSITE" id="PS51192"/>
    </source>
</evidence>
<evidence type="ECO:0000313" key="7">
    <source>
        <dbReference type="Proteomes" id="UP000011083"/>
    </source>
</evidence>
<feature type="domain" description="Helicase ATP-binding" evidence="5">
    <location>
        <begin position="112"/>
        <end position="280"/>
    </location>
</feature>
<sequence length="283" mass="31160">MDYQCQSKYKYLKWLSRCPPPPRGLPQSTTGITLYVTGTPSAPKVDNAVNRYQQLGGTTCASASSSSSSASMIENAARMEQEEDDLKLSVELWQGIGEAGVKELTPLQRRAISALVEGKDVVVDAGTGRGKTTAMVIGILQRIAAQGRKDAMQVLVVVPVRELTVVTDHIVRVLGVHMDLTTQPVVVFRQNHNLLANAQVVTITPGRLRDLLERGFLDPEQVRMLVFDDPGRMVDMGFADEIDFIIKFLPTDIQLAIFTDSMTDGCKDLAEAYMSHPVYITYQ</sequence>
<dbReference type="InterPro" id="IPR027417">
    <property type="entry name" value="P-loop_NTPase"/>
</dbReference>
<dbReference type="Gene3D" id="3.40.50.300">
    <property type="entry name" value="P-loop containing nucleotide triphosphate hydrolases"/>
    <property type="match status" value="1"/>
</dbReference>
<dbReference type="RefSeq" id="XP_004333324.1">
    <property type="nucleotide sequence ID" value="XM_004333276.1"/>
</dbReference>
<dbReference type="STRING" id="1257118.L8GGI4"/>
<dbReference type="GO" id="GO:0003724">
    <property type="term" value="F:RNA helicase activity"/>
    <property type="evidence" value="ECO:0007669"/>
    <property type="project" value="TreeGrafter"/>
</dbReference>
<keyword evidence="7" id="KW-1185">Reference proteome</keyword>
<dbReference type="SMART" id="SM00487">
    <property type="entry name" value="DEXDc"/>
    <property type="match status" value="1"/>
</dbReference>
<dbReference type="GeneID" id="14911747"/>
<dbReference type="InterPro" id="IPR011545">
    <property type="entry name" value="DEAD/DEAH_box_helicase_dom"/>
</dbReference>
<dbReference type="InterPro" id="IPR050079">
    <property type="entry name" value="DEAD_box_RNA_helicase"/>
</dbReference>
<gene>
    <name evidence="6" type="ORF">ACA1_189870</name>
</gene>
<evidence type="ECO:0000256" key="2">
    <source>
        <dbReference type="ARBA" id="ARBA00022801"/>
    </source>
</evidence>
<keyword evidence="1" id="KW-0547">Nucleotide-binding</keyword>
<dbReference type="GO" id="GO:0003676">
    <property type="term" value="F:nucleic acid binding"/>
    <property type="evidence" value="ECO:0007669"/>
    <property type="project" value="InterPro"/>
</dbReference>
<dbReference type="Pfam" id="PF00270">
    <property type="entry name" value="DEAD"/>
    <property type="match status" value="1"/>
</dbReference>